<evidence type="ECO:0000256" key="2">
    <source>
        <dbReference type="SAM" id="MobiDB-lite"/>
    </source>
</evidence>
<gene>
    <name evidence="4" type="ORF">BJ322DRAFT_53927</name>
</gene>
<feature type="compositionally biased region" description="Basic and acidic residues" evidence="2">
    <location>
        <begin position="479"/>
        <end position="491"/>
    </location>
</feature>
<dbReference type="InterPro" id="IPR040155">
    <property type="entry name" value="CEBPZ/Mak21-like"/>
</dbReference>
<keyword evidence="5" id="KW-1185">Reference proteome</keyword>
<dbReference type="OrthoDB" id="28947at2759"/>
<feature type="region of interest" description="Disordered" evidence="2">
    <location>
        <begin position="1"/>
        <end position="119"/>
    </location>
</feature>
<feature type="compositionally biased region" description="Acidic residues" evidence="2">
    <location>
        <begin position="975"/>
        <end position="990"/>
    </location>
</feature>
<dbReference type="InterPro" id="IPR016024">
    <property type="entry name" value="ARM-type_fold"/>
</dbReference>
<feature type="compositionally biased region" description="Polar residues" evidence="2">
    <location>
        <begin position="396"/>
        <end position="409"/>
    </location>
</feature>
<feature type="compositionally biased region" description="Basic residues" evidence="2">
    <location>
        <begin position="842"/>
        <end position="851"/>
    </location>
</feature>
<feature type="region of interest" description="Disordered" evidence="2">
    <location>
        <begin position="760"/>
        <end position="779"/>
    </location>
</feature>
<dbReference type="PANTHER" id="PTHR12048">
    <property type="entry name" value="CCAAT-BINDING FACTOR-RELATED"/>
    <property type="match status" value="1"/>
</dbReference>
<protein>
    <submittedName>
        <fullName evidence="4">CBF/Mak21 family-domain-containing protein</fullName>
    </submittedName>
</protein>
<reference evidence="4" key="2">
    <citation type="submission" date="2020-11" db="EMBL/GenBank/DDBJ databases">
        <authorList>
            <consortium name="DOE Joint Genome Institute"/>
            <person name="Kuo A."/>
            <person name="Miyauchi S."/>
            <person name="Kiss E."/>
            <person name="Drula E."/>
            <person name="Kohler A."/>
            <person name="Sanchez-Garcia M."/>
            <person name="Andreopoulos B."/>
            <person name="Barry K.W."/>
            <person name="Bonito G."/>
            <person name="Buee M."/>
            <person name="Carver A."/>
            <person name="Chen C."/>
            <person name="Cichocki N."/>
            <person name="Clum A."/>
            <person name="Culley D."/>
            <person name="Crous P.W."/>
            <person name="Fauchery L."/>
            <person name="Girlanda M."/>
            <person name="Hayes R."/>
            <person name="Keri Z."/>
            <person name="Labutti K."/>
            <person name="Lipzen A."/>
            <person name="Lombard V."/>
            <person name="Magnuson J."/>
            <person name="Maillard F."/>
            <person name="Morin E."/>
            <person name="Murat C."/>
            <person name="Nolan M."/>
            <person name="Ohm R."/>
            <person name="Pangilinan J."/>
            <person name="Pereira M."/>
            <person name="Perotto S."/>
            <person name="Peter M."/>
            <person name="Riley R."/>
            <person name="Sitrit Y."/>
            <person name="Stielow B."/>
            <person name="Szollosi G."/>
            <person name="Zifcakova L."/>
            <person name="Stursova M."/>
            <person name="Spatafora J.W."/>
            <person name="Tedersoo L."/>
            <person name="Vaario L.-M."/>
            <person name="Yamada A."/>
            <person name="Yan M."/>
            <person name="Wang P."/>
            <person name="Xu J."/>
            <person name="Bruns T."/>
            <person name="Baldrian P."/>
            <person name="Vilgalys R."/>
            <person name="Henrissat B."/>
            <person name="Grigoriev I.V."/>
            <person name="Hibbett D."/>
            <person name="Nagy L.G."/>
            <person name="Martin F.M."/>
        </authorList>
    </citation>
    <scope>NUCLEOTIDE SEQUENCE</scope>
    <source>
        <strain evidence="4">UH-Tt-Lm1</strain>
    </source>
</reference>
<dbReference type="AlphaFoldDB" id="A0A9P6HQF3"/>
<comment type="similarity">
    <text evidence="1">Belongs to the CBF/MAK21 family.</text>
</comment>
<dbReference type="SUPFAM" id="SSF48371">
    <property type="entry name" value="ARM repeat"/>
    <property type="match status" value="1"/>
</dbReference>
<dbReference type="Pfam" id="PF03914">
    <property type="entry name" value="CBF"/>
    <property type="match status" value="1"/>
</dbReference>
<evidence type="ECO:0000313" key="4">
    <source>
        <dbReference type="EMBL" id="KAF9792545.1"/>
    </source>
</evidence>
<accession>A0A9P6HQF3</accession>
<feature type="region of interest" description="Disordered" evidence="2">
    <location>
        <begin position="382"/>
        <end position="422"/>
    </location>
</feature>
<feature type="compositionally biased region" description="Acidic residues" evidence="2">
    <location>
        <begin position="855"/>
        <end position="875"/>
    </location>
</feature>
<dbReference type="Proteomes" id="UP000736335">
    <property type="component" value="Unassembled WGS sequence"/>
</dbReference>
<evidence type="ECO:0000313" key="5">
    <source>
        <dbReference type="Proteomes" id="UP000736335"/>
    </source>
</evidence>
<feature type="region of interest" description="Disordered" evidence="2">
    <location>
        <begin position="839"/>
        <end position="1021"/>
    </location>
</feature>
<feature type="compositionally biased region" description="Low complexity" evidence="2">
    <location>
        <begin position="382"/>
        <end position="395"/>
    </location>
</feature>
<feature type="region of interest" description="Disordered" evidence="2">
    <location>
        <begin position="675"/>
        <end position="694"/>
    </location>
</feature>
<sequence length="1043" mass="114670">MVRIRNQKQGSSTNPLHQKKPVAKAKPAEHSSDDENLITEAHQADDPTLTADVSAFLKDLHTGPSKKKRGAKPKDDPAPKPAEKPKPKEKKSSDKSSKTPKNSKEKVGDSEVPLSRSSTKFIFPPTSQWYSVIPPLPATTSLPTPTQAQISSLLSKAATLHASDVQNYTTSGVSTGSVSDGQFLQKVLQSGTLSDRLSAMTLLVQGSPVHTVKSLDSLKNMAERGKGKGGREECLKALRCIVDWWVGGGAPDRKLKYFLDQPLLHPKVTDQHLLAWYFEDWLKKYFFSVLEILENLLHDPLPYVRTQTISLLFTLLRDKPEQEQNLLRLLVNKLGDLEKSISSRVSYYLLQLLQAHPSMKGIVVREVISLILKPRASSAAASSTLSSEPASSSKSTKIVFSNTPSTSTLKLPPKSSKEDKKAVGTSHARYYAAITFNQIVLSPSQADREVAQELVNIYFELFKDILGQDNADLNDITEDEPKAKQVKDGSPKGKSKIQKGKEVKGEAGFTELEDSNSKLTSAVLTGVNRALPFANLDAGDPRFKKHLDTLFLITHKSTFNITLQALLLIHQISTTASSTPSSSMESIANRFYRTLYASLYDPRLSLSSKQAMYLNLLFKCIKSDKNLDRTKAFVRRFIQVLASGGGGGAEFTAGGLHLLGELFSTVPGLREMLRAPTQRKSSSRPPGDEEELLYDPRKREPEFAHASSSPLWELLPLLSHYHPTVSLHARQLLSSQPLTSTPDLALNTLSHFLDRFVYKNPKKQNSKQKGSSAMQPAAGDAISGGGVRLIKGEVGENLGLNSGGGVTVNDEKWWKRRVEDVPIDQVFFHKYFNQKNQLGKARAAKAKKKKGKGEEDSEVESDEGRDEEQEEADGGDSEKSNGDEEEAEIWTAMKASMPKELDVSEDEGSIPSGIDPDDDHSLAGLEDSEESGDDAEELSEVGEDDDDKLSLAESSDAEDLIPLDEARAGLMNWPEDGDDSPNGEDEDEEWTGFGGDPPALGEKRKRSGGKEERKGRKKVRSLPTFASYEDYAKLIEEGPEDHI</sequence>
<evidence type="ECO:0000256" key="1">
    <source>
        <dbReference type="ARBA" id="ARBA00007797"/>
    </source>
</evidence>
<feature type="compositionally biased region" description="Acidic residues" evidence="2">
    <location>
        <begin position="926"/>
        <end position="947"/>
    </location>
</feature>
<reference evidence="4" key="1">
    <citation type="journal article" date="2020" name="Nat. Commun.">
        <title>Large-scale genome sequencing of mycorrhizal fungi provides insights into the early evolution of symbiotic traits.</title>
        <authorList>
            <person name="Miyauchi S."/>
            <person name="Kiss E."/>
            <person name="Kuo A."/>
            <person name="Drula E."/>
            <person name="Kohler A."/>
            <person name="Sanchez-Garcia M."/>
            <person name="Morin E."/>
            <person name="Andreopoulos B."/>
            <person name="Barry K.W."/>
            <person name="Bonito G."/>
            <person name="Buee M."/>
            <person name="Carver A."/>
            <person name="Chen C."/>
            <person name="Cichocki N."/>
            <person name="Clum A."/>
            <person name="Culley D."/>
            <person name="Crous P.W."/>
            <person name="Fauchery L."/>
            <person name="Girlanda M."/>
            <person name="Hayes R.D."/>
            <person name="Keri Z."/>
            <person name="LaButti K."/>
            <person name="Lipzen A."/>
            <person name="Lombard V."/>
            <person name="Magnuson J."/>
            <person name="Maillard F."/>
            <person name="Murat C."/>
            <person name="Nolan M."/>
            <person name="Ohm R.A."/>
            <person name="Pangilinan J."/>
            <person name="Pereira M.F."/>
            <person name="Perotto S."/>
            <person name="Peter M."/>
            <person name="Pfister S."/>
            <person name="Riley R."/>
            <person name="Sitrit Y."/>
            <person name="Stielow J.B."/>
            <person name="Szollosi G."/>
            <person name="Zifcakova L."/>
            <person name="Stursova M."/>
            <person name="Spatafora J.W."/>
            <person name="Tedersoo L."/>
            <person name="Vaario L.M."/>
            <person name="Yamada A."/>
            <person name="Yan M."/>
            <person name="Wang P."/>
            <person name="Xu J."/>
            <person name="Bruns T."/>
            <person name="Baldrian P."/>
            <person name="Vilgalys R."/>
            <person name="Dunand C."/>
            <person name="Henrissat B."/>
            <person name="Grigoriev I.V."/>
            <person name="Hibbett D."/>
            <person name="Nagy L.G."/>
            <person name="Martin F.M."/>
        </authorList>
    </citation>
    <scope>NUCLEOTIDE SEQUENCE</scope>
    <source>
        <strain evidence="4">UH-Tt-Lm1</strain>
    </source>
</reference>
<feature type="compositionally biased region" description="Polar residues" evidence="2">
    <location>
        <begin position="7"/>
        <end position="16"/>
    </location>
</feature>
<evidence type="ECO:0000259" key="3">
    <source>
        <dbReference type="Pfam" id="PF03914"/>
    </source>
</evidence>
<organism evidence="4 5">
    <name type="scientific">Thelephora terrestris</name>
    <dbReference type="NCBI Taxonomy" id="56493"/>
    <lineage>
        <taxon>Eukaryota</taxon>
        <taxon>Fungi</taxon>
        <taxon>Dikarya</taxon>
        <taxon>Basidiomycota</taxon>
        <taxon>Agaricomycotina</taxon>
        <taxon>Agaricomycetes</taxon>
        <taxon>Thelephorales</taxon>
        <taxon>Thelephoraceae</taxon>
        <taxon>Thelephora</taxon>
    </lineage>
</organism>
<dbReference type="PANTHER" id="PTHR12048:SF0">
    <property type="entry name" value="CCAAT_ENHANCER-BINDING PROTEIN ZETA"/>
    <property type="match status" value="1"/>
</dbReference>
<feature type="domain" description="CCAAT-binding factor" evidence="3">
    <location>
        <begin position="563"/>
        <end position="729"/>
    </location>
</feature>
<dbReference type="EMBL" id="WIUZ02000001">
    <property type="protein sequence ID" value="KAF9792545.1"/>
    <property type="molecule type" value="Genomic_DNA"/>
</dbReference>
<feature type="compositionally biased region" description="Basic and acidic residues" evidence="2">
    <location>
        <begin position="72"/>
        <end position="109"/>
    </location>
</feature>
<comment type="caution">
    <text evidence="4">The sequence shown here is derived from an EMBL/GenBank/DDBJ whole genome shotgun (WGS) entry which is preliminary data.</text>
</comment>
<dbReference type="InterPro" id="IPR005612">
    <property type="entry name" value="CCAAT-binding_factor"/>
</dbReference>
<name>A0A9P6HQF3_9AGAM</name>
<dbReference type="GO" id="GO:0005634">
    <property type="term" value="C:nucleus"/>
    <property type="evidence" value="ECO:0007669"/>
    <property type="project" value="TreeGrafter"/>
</dbReference>
<feature type="region of interest" description="Disordered" evidence="2">
    <location>
        <begin position="479"/>
        <end position="501"/>
    </location>
</feature>
<proteinExistence type="inferred from homology"/>